<evidence type="ECO:0000256" key="8">
    <source>
        <dbReference type="SAM" id="Phobius"/>
    </source>
</evidence>
<evidence type="ECO:0000256" key="5">
    <source>
        <dbReference type="ARBA" id="ARBA00022824"/>
    </source>
</evidence>
<dbReference type="OrthoDB" id="16510at2759"/>
<dbReference type="OMA" id="VNCKGRP"/>
<evidence type="ECO:0000313" key="9">
    <source>
        <dbReference type="EMBL" id="PBK93956.1"/>
    </source>
</evidence>
<keyword evidence="5" id="KW-0256">Endoplasmic reticulum</keyword>
<name>A0A2H3E2Q3_ARMGA</name>
<dbReference type="Proteomes" id="UP000217790">
    <property type="component" value="Unassembled WGS sequence"/>
</dbReference>
<comment type="similarity">
    <text evidence="2">Belongs to the EMC6 family.</text>
</comment>
<reference evidence="10" key="1">
    <citation type="journal article" date="2017" name="Nat. Ecol. Evol.">
        <title>Genome expansion and lineage-specific genetic innovations in the forest pathogenic fungi Armillaria.</title>
        <authorList>
            <person name="Sipos G."/>
            <person name="Prasanna A.N."/>
            <person name="Walter M.C."/>
            <person name="O'Connor E."/>
            <person name="Balint B."/>
            <person name="Krizsan K."/>
            <person name="Kiss B."/>
            <person name="Hess J."/>
            <person name="Varga T."/>
            <person name="Slot J."/>
            <person name="Riley R."/>
            <person name="Boka B."/>
            <person name="Rigling D."/>
            <person name="Barry K."/>
            <person name="Lee J."/>
            <person name="Mihaltcheva S."/>
            <person name="LaButti K."/>
            <person name="Lipzen A."/>
            <person name="Waldron R."/>
            <person name="Moloney N.M."/>
            <person name="Sperisen C."/>
            <person name="Kredics L."/>
            <person name="Vagvoelgyi C."/>
            <person name="Patrignani A."/>
            <person name="Fitzpatrick D."/>
            <person name="Nagy I."/>
            <person name="Doyle S."/>
            <person name="Anderson J.B."/>
            <person name="Grigoriev I.V."/>
            <person name="Gueldener U."/>
            <person name="Muensterkoetter M."/>
            <person name="Nagy L.G."/>
        </authorList>
    </citation>
    <scope>NUCLEOTIDE SEQUENCE [LARGE SCALE GENOMIC DNA]</scope>
    <source>
        <strain evidence="10">Ar21-2</strain>
    </source>
</reference>
<keyword evidence="4 8" id="KW-0812">Transmembrane</keyword>
<dbReference type="GO" id="GO:0072546">
    <property type="term" value="C:EMC complex"/>
    <property type="evidence" value="ECO:0007669"/>
    <property type="project" value="InterPro"/>
</dbReference>
<dbReference type="AlphaFoldDB" id="A0A2H3E2Q3"/>
<keyword evidence="6 8" id="KW-1133">Transmembrane helix</keyword>
<dbReference type="PANTHER" id="PTHR20994">
    <property type="entry name" value="ER MEMBRANE PROTEIN COMPLEX SUBUNIT 6"/>
    <property type="match status" value="1"/>
</dbReference>
<dbReference type="FunCoup" id="A0A2H3E2Q3">
    <property type="interactions" value="226"/>
</dbReference>
<dbReference type="InterPro" id="IPR008504">
    <property type="entry name" value="Emc6"/>
</dbReference>
<dbReference type="Pfam" id="PF07019">
    <property type="entry name" value="EMC6"/>
    <property type="match status" value="1"/>
</dbReference>
<keyword evidence="7 8" id="KW-0472">Membrane</keyword>
<evidence type="ECO:0000256" key="6">
    <source>
        <dbReference type="ARBA" id="ARBA00022989"/>
    </source>
</evidence>
<accession>A0A2H3E2Q3</accession>
<dbReference type="GO" id="GO:0000045">
    <property type="term" value="P:autophagosome assembly"/>
    <property type="evidence" value="ECO:0007669"/>
    <property type="project" value="TreeGrafter"/>
</dbReference>
<evidence type="ECO:0000256" key="3">
    <source>
        <dbReference type="ARBA" id="ARBA00020827"/>
    </source>
</evidence>
<evidence type="ECO:0000313" key="10">
    <source>
        <dbReference type="Proteomes" id="UP000217790"/>
    </source>
</evidence>
<dbReference type="EMBL" id="KZ293655">
    <property type="protein sequence ID" value="PBK93956.1"/>
    <property type="molecule type" value="Genomic_DNA"/>
</dbReference>
<organism evidence="9 10">
    <name type="scientific">Armillaria gallica</name>
    <name type="common">Bulbous honey fungus</name>
    <name type="synonym">Armillaria bulbosa</name>
    <dbReference type="NCBI Taxonomy" id="47427"/>
    <lineage>
        <taxon>Eukaryota</taxon>
        <taxon>Fungi</taxon>
        <taxon>Dikarya</taxon>
        <taxon>Basidiomycota</taxon>
        <taxon>Agaricomycotina</taxon>
        <taxon>Agaricomycetes</taxon>
        <taxon>Agaricomycetidae</taxon>
        <taxon>Agaricales</taxon>
        <taxon>Marasmiineae</taxon>
        <taxon>Physalacriaceae</taxon>
        <taxon>Armillaria</taxon>
    </lineage>
</organism>
<evidence type="ECO:0000256" key="1">
    <source>
        <dbReference type="ARBA" id="ARBA00004477"/>
    </source>
</evidence>
<proteinExistence type="inferred from homology"/>
<evidence type="ECO:0000256" key="7">
    <source>
        <dbReference type="ARBA" id="ARBA00023136"/>
    </source>
</evidence>
<dbReference type="PANTHER" id="PTHR20994:SF0">
    <property type="entry name" value="ER MEMBRANE PROTEIN COMPLEX SUBUNIT 6"/>
    <property type="match status" value="1"/>
</dbReference>
<dbReference type="InterPro" id="IPR029008">
    <property type="entry name" value="EMC6-like"/>
</dbReference>
<dbReference type="GO" id="GO:0034975">
    <property type="term" value="P:protein folding in endoplasmic reticulum"/>
    <property type="evidence" value="ECO:0007669"/>
    <property type="project" value="TreeGrafter"/>
</dbReference>
<dbReference type="InParanoid" id="A0A2H3E2Q3"/>
<dbReference type="STRING" id="47427.A0A2H3E2Q3"/>
<evidence type="ECO:0000256" key="4">
    <source>
        <dbReference type="ARBA" id="ARBA00022692"/>
    </source>
</evidence>
<comment type="subcellular location">
    <subcellularLocation>
        <location evidence="1">Endoplasmic reticulum membrane</location>
        <topology evidence="1">Multi-pass membrane protein</topology>
    </subcellularLocation>
</comment>
<evidence type="ECO:0000256" key="2">
    <source>
        <dbReference type="ARBA" id="ARBA00009436"/>
    </source>
</evidence>
<sequence length="152" mass="16497">MATSAEAAAQLIYGPNVQANASLVTIKFLSSCFSGAVAGILGLENWVGFALFLVSTLFTSFCIHTINCRGNPAKYMPRGVADLVNPGQDNAFTFVLVWTLFYGIVHGTHSVRSGVFITSERLFCSVRLKYRNLQSPSGTFFVRSISPYSLAL</sequence>
<protein>
    <recommendedName>
        <fullName evidence="3">ER membrane protein complex subunit 6</fullName>
    </recommendedName>
</protein>
<feature type="transmembrane region" description="Helical" evidence="8">
    <location>
        <begin position="46"/>
        <end position="66"/>
    </location>
</feature>
<gene>
    <name evidence="9" type="ORF">ARMGADRAFT_1012107</name>
</gene>
<keyword evidence="10" id="KW-1185">Reference proteome</keyword>